<evidence type="ECO:0000256" key="1">
    <source>
        <dbReference type="SAM" id="MobiDB-lite"/>
    </source>
</evidence>
<dbReference type="HOGENOM" id="CLU_2310650_0_0_1"/>
<sequence length="100" mass="11161">MIPFKKNAIRKGHPSAPRRSPSPTPSADETSLTDFPKKEKQKKNKKEISLNAGGAPAALELCSSDGDQMEREGPRPQDPVDLDPGNRWNYDYQCRPDARQ</sequence>
<dbReference type="AlphaFoldDB" id="A0A0E0H710"/>
<protein>
    <submittedName>
        <fullName evidence="2">Uncharacterized protein</fullName>
    </submittedName>
</protein>
<dbReference type="Gramene" id="ONIVA04G26920.5">
    <property type="protein sequence ID" value="ONIVA04G26920.5"/>
    <property type="gene ID" value="ONIVA04G26920"/>
</dbReference>
<dbReference type="EnsemblPlants" id="ONIVA04G26920.5">
    <property type="protein sequence ID" value="ONIVA04G26920.5"/>
    <property type="gene ID" value="ONIVA04G26920"/>
</dbReference>
<evidence type="ECO:0000313" key="2">
    <source>
        <dbReference type="EnsemblPlants" id="ONIVA04G26920.5"/>
    </source>
</evidence>
<reference evidence="2" key="1">
    <citation type="submission" date="2015-04" db="UniProtKB">
        <authorList>
            <consortium name="EnsemblPlants"/>
        </authorList>
    </citation>
    <scope>IDENTIFICATION</scope>
    <source>
        <strain evidence="2">SL10</strain>
    </source>
</reference>
<organism evidence="2">
    <name type="scientific">Oryza nivara</name>
    <name type="common">Indian wild rice</name>
    <name type="synonym">Oryza sativa f. spontanea</name>
    <dbReference type="NCBI Taxonomy" id="4536"/>
    <lineage>
        <taxon>Eukaryota</taxon>
        <taxon>Viridiplantae</taxon>
        <taxon>Streptophyta</taxon>
        <taxon>Embryophyta</taxon>
        <taxon>Tracheophyta</taxon>
        <taxon>Spermatophyta</taxon>
        <taxon>Magnoliopsida</taxon>
        <taxon>Liliopsida</taxon>
        <taxon>Poales</taxon>
        <taxon>Poaceae</taxon>
        <taxon>BOP clade</taxon>
        <taxon>Oryzoideae</taxon>
        <taxon>Oryzeae</taxon>
        <taxon>Oryzinae</taxon>
        <taxon>Oryza</taxon>
    </lineage>
</organism>
<evidence type="ECO:0000313" key="3">
    <source>
        <dbReference type="Proteomes" id="UP000006591"/>
    </source>
</evidence>
<proteinExistence type="predicted"/>
<accession>A0A0E0H710</accession>
<feature type="region of interest" description="Disordered" evidence="1">
    <location>
        <begin position="1"/>
        <end position="100"/>
    </location>
</feature>
<name>A0A0E0H710_ORYNI</name>
<keyword evidence="3" id="KW-1185">Reference proteome</keyword>
<reference evidence="2" key="2">
    <citation type="submission" date="2018-04" db="EMBL/GenBank/DDBJ databases">
        <title>OnivRS2 (Oryza nivara Reference Sequence Version 2).</title>
        <authorList>
            <person name="Zhang J."/>
            <person name="Kudrna D."/>
            <person name="Lee S."/>
            <person name="Talag J."/>
            <person name="Rajasekar S."/>
            <person name="Welchert J."/>
            <person name="Hsing Y.-I."/>
            <person name="Wing R.A."/>
        </authorList>
    </citation>
    <scope>NUCLEOTIDE SEQUENCE [LARGE SCALE GENOMIC DNA]</scope>
    <source>
        <strain evidence="2">SL10</strain>
    </source>
</reference>
<dbReference type="Proteomes" id="UP000006591">
    <property type="component" value="Chromosome 4"/>
</dbReference>
<feature type="compositionally biased region" description="Low complexity" evidence="1">
    <location>
        <begin position="14"/>
        <end position="27"/>
    </location>
</feature>